<gene>
    <name evidence="11" type="primary">holA</name>
    <name evidence="11" type="ORF">COT34_01795</name>
</gene>
<dbReference type="NCBIfam" id="TIGR01128">
    <property type="entry name" value="holA"/>
    <property type="match status" value="1"/>
</dbReference>
<dbReference type="InterPro" id="IPR010372">
    <property type="entry name" value="DNA_pol3_delta_N"/>
</dbReference>
<keyword evidence="5" id="KW-0235">DNA replication</keyword>
<dbReference type="SUPFAM" id="SSF52540">
    <property type="entry name" value="P-loop containing nucleoside triphosphate hydrolases"/>
    <property type="match status" value="1"/>
</dbReference>
<evidence type="ECO:0000259" key="10">
    <source>
        <dbReference type="Pfam" id="PF21694"/>
    </source>
</evidence>
<dbReference type="GO" id="GO:0006261">
    <property type="term" value="P:DNA-templated DNA replication"/>
    <property type="evidence" value="ECO:0007669"/>
    <property type="project" value="TreeGrafter"/>
</dbReference>
<comment type="caution">
    <text evidence="11">The sequence shown here is derived from an EMBL/GenBank/DDBJ whole genome shotgun (WGS) entry which is preliminary data.</text>
</comment>
<dbReference type="GO" id="GO:0003677">
    <property type="term" value="F:DNA binding"/>
    <property type="evidence" value="ECO:0007669"/>
    <property type="project" value="InterPro"/>
</dbReference>
<dbReference type="EC" id="2.7.7.7" evidence="1"/>
<accession>A0A2M6T0V3</accession>
<feature type="domain" description="DNA polymerase III delta N-terminal" evidence="9">
    <location>
        <begin position="4"/>
        <end position="113"/>
    </location>
</feature>
<dbReference type="Gene3D" id="1.20.272.10">
    <property type="match status" value="1"/>
</dbReference>
<evidence type="ECO:0000256" key="7">
    <source>
        <dbReference type="ARBA" id="ARBA00034754"/>
    </source>
</evidence>
<sequence length="319" mass="36691">MIILLYGQDSYRLREKLNEIISRYQTAAKGFSLRQLEAEELSLIELENELKKRSMFKEKKLVIIKNLFSSGLAKRLGDLTEAMLKSDDIFLFWEPGDISAKEPLFALLKKQAKTEEFAPLGEIGLRNWIKKEFSRYGVKISETAIIKLIAFVGNDLWRCANEIKKLVSHQQGGTVEAKEVELLVKPLIETKIFATIDAIAVKDKRRAFRLIAEHLEAGESPLYLLAMINFQFRNLLVIKDLLEKRQPYYSLAKLTGLHPFVIKKSSLQAEKFSLDELKIIYQKIFQVDNDIKRGRIEPQAALDFLVAEICSLRLCPTRK</sequence>
<dbReference type="Gene3D" id="1.10.8.60">
    <property type="match status" value="1"/>
</dbReference>
<evidence type="ECO:0000313" key="11">
    <source>
        <dbReference type="EMBL" id="PIS38814.1"/>
    </source>
</evidence>
<dbReference type="AlphaFoldDB" id="A0A2M6T0V3"/>
<dbReference type="PANTHER" id="PTHR34388">
    <property type="entry name" value="DNA POLYMERASE III SUBUNIT DELTA"/>
    <property type="match status" value="1"/>
</dbReference>
<keyword evidence="4" id="KW-0548">Nucleotidyltransferase</keyword>
<evidence type="ECO:0000256" key="6">
    <source>
        <dbReference type="ARBA" id="ARBA00022932"/>
    </source>
</evidence>
<dbReference type="InterPro" id="IPR008921">
    <property type="entry name" value="DNA_pol3_clamp-load_cplx_C"/>
</dbReference>
<evidence type="ECO:0000256" key="1">
    <source>
        <dbReference type="ARBA" id="ARBA00012417"/>
    </source>
</evidence>
<dbReference type="Proteomes" id="UP000229390">
    <property type="component" value="Unassembled WGS sequence"/>
</dbReference>
<dbReference type="PANTHER" id="PTHR34388:SF1">
    <property type="entry name" value="DNA POLYMERASE III SUBUNIT DELTA"/>
    <property type="match status" value="1"/>
</dbReference>
<dbReference type="SUPFAM" id="SSF48019">
    <property type="entry name" value="post-AAA+ oligomerization domain-like"/>
    <property type="match status" value="1"/>
</dbReference>
<evidence type="ECO:0000256" key="8">
    <source>
        <dbReference type="ARBA" id="ARBA00049244"/>
    </source>
</evidence>
<evidence type="ECO:0000259" key="9">
    <source>
        <dbReference type="Pfam" id="PF06144"/>
    </source>
</evidence>
<comment type="similarity">
    <text evidence="7">Belongs to the DNA polymerase HolA subunit family.</text>
</comment>
<dbReference type="Pfam" id="PF06144">
    <property type="entry name" value="DNA_pol3_delta"/>
    <property type="match status" value="1"/>
</dbReference>
<evidence type="ECO:0000256" key="5">
    <source>
        <dbReference type="ARBA" id="ARBA00022705"/>
    </source>
</evidence>
<evidence type="ECO:0000256" key="4">
    <source>
        <dbReference type="ARBA" id="ARBA00022695"/>
    </source>
</evidence>
<feature type="domain" description="DNA polymerase III delta subunit-like C-terminal" evidence="10">
    <location>
        <begin position="189"/>
        <end position="308"/>
    </location>
</feature>
<name>A0A2M6T0V3_9BACT</name>
<organism evidence="11 12">
    <name type="scientific">Candidatus Nealsonbacteria bacterium CG08_land_8_20_14_0_20_43_11</name>
    <dbReference type="NCBI Taxonomy" id="1974706"/>
    <lineage>
        <taxon>Bacteria</taxon>
        <taxon>Candidatus Nealsoniibacteriota</taxon>
    </lineage>
</organism>
<dbReference type="InterPro" id="IPR005790">
    <property type="entry name" value="DNA_polIII_delta"/>
</dbReference>
<dbReference type="Pfam" id="PF21694">
    <property type="entry name" value="DNA_pol3_delta_C"/>
    <property type="match status" value="1"/>
</dbReference>
<dbReference type="EMBL" id="PEYE01000030">
    <property type="protein sequence ID" value="PIS38814.1"/>
    <property type="molecule type" value="Genomic_DNA"/>
</dbReference>
<dbReference type="Gene3D" id="3.40.50.300">
    <property type="entry name" value="P-loop containing nucleotide triphosphate hydrolases"/>
    <property type="match status" value="1"/>
</dbReference>
<dbReference type="GO" id="GO:0009360">
    <property type="term" value="C:DNA polymerase III complex"/>
    <property type="evidence" value="ECO:0007669"/>
    <property type="project" value="InterPro"/>
</dbReference>
<comment type="catalytic activity">
    <reaction evidence="8">
        <text>DNA(n) + a 2'-deoxyribonucleoside 5'-triphosphate = DNA(n+1) + diphosphate</text>
        <dbReference type="Rhea" id="RHEA:22508"/>
        <dbReference type="Rhea" id="RHEA-COMP:17339"/>
        <dbReference type="Rhea" id="RHEA-COMP:17340"/>
        <dbReference type="ChEBI" id="CHEBI:33019"/>
        <dbReference type="ChEBI" id="CHEBI:61560"/>
        <dbReference type="ChEBI" id="CHEBI:173112"/>
        <dbReference type="EC" id="2.7.7.7"/>
    </reaction>
</comment>
<evidence type="ECO:0000313" key="12">
    <source>
        <dbReference type="Proteomes" id="UP000229390"/>
    </source>
</evidence>
<evidence type="ECO:0000256" key="3">
    <source>
        <dbReference type="ARBA" id="ARBA00022679"/>
    </source>
</evidence>
<protein>
    <recommendedName>
        <fullName evidence="2">DNA polymerase III subunit delta</fullName>
        <ecNumber evidence="1">2.7.7.7</ecNumber>
    </recommendedName>
</protein>
<keyword evidence="3" id="KW-0808">Transferase</keyword>
<proteinExistence type="inferred from homology"/>
<keyword evidence="6" id="KW-0239">DNA-directed DNA polymerase</keyword>
<reference evidence="12" key="1">
    <citation type="submission" date="2017-09" db="EMBL/GenBank/DDBJ databases">
        <title>Depth-based differentiation of microbial function through sediment-hosted aquifers and enrichment of novel symbionts in the deep terrestrial subsurface.</title>
        <authorList>
            <person name="Probst A.J."/>
            <person name="Ladd B."/>
            <person name="Jarett J.K."/>
            <person name="Geller-Mcgrath D.E."/>
            <person name="Sieber C.M.K."/>
            <person name="Emerson J.B."/>
            <person name="Anantharaman K."/>
            <person name="Thomas B.C."/>
            <person name="Malmstrom R."/>
            <person name="Stieglmeier M."/>
            <person name="Klingl A."/>
            <person name="Woyke T."/>
            <person name="Ryan C.M."/>
            <person name="Banfield J.F."/>
        </authorList>
    </citation>
    <scope>NUCLEOTIDE SEQUENCE [LARGE SCALE GENOMIC DNA]</scope>
</reference>
<dbReference type="GO" id="GO:0003887">
    <property type="term" value="F:DNA-directed DNA polymerase activity"/>
    <property type="evidence" value="ECO:0007669"/>
    <property type="project" value="UniProtKB-KW"/>
</dbReference>
<evidence type="ECO:0000256" key="2">
    <source>
        <dbReference type="ARBA" id="ARBA00017703"/>
    </source>
</evidence>
<dbReference type="InterPro" id="IPR027417">
    <property type="entry name" value="P-loop_NTPase"/>
</dbReference>
<dbReference type="InterPro" id="IPR048466">
    <property type="entry name" value="DNA_pol3_delta-like_C"/>
</dbReference>